<feature type="region of interest" description="Disordered" evidence="1">
    <location>
        <begin position="17"/>
        <end position="61"/>
    </location>
</feature>
<dbReference type="AlphaFoldDB" id="A0A1Y2HLF8"/>
<comment type="caution">
    <text evidence="2">The sequence shown here is derived from an EMBL/GenBank/DDBJ whole genome shotgun (WGS) entry which is preliminary data.</text>
</comment>
<evidence type="ECO:0000313" key="2">
    <source>
        <dbReference type="EMBL" id="ORZ33932.1"/>
    </source>
</evidence>
<feature type="compositionally biased region" description="Polar residues" evidence="1">
    <location>
        <begin position="52"/>
        <end position="61"/>
    </location>
</feature>
<keyword evidence="3" id="KW-1185">Reference proteome</keyword>
<reference evidence="2 3" key="1">
    <citation type="submission" date="2016-07" db="EMBL/GenBank/DDBJ databases">
        <title>Pervasive Adenine N6-methylation of Active Genes in Fungi.</title>
        <authorList>
            <consortium name="DOE Joint Genome Institute"/>
            <person name="Mondo S.J."/>
            <person name="Dannebaum R.O."/>
            <person name="Kuo R.C."/>
            <person name="Labutti K."/>
            <person name="Haridas S."/>
            <person name="Kuo A."/>
            <person name="Salamov A."/>
            <person name="Ahrendt S.R."/>
            <person name="Lipzen A."/>
            <person name="Sullivan W."/>
            <person name="Andreopoulos W.B."/>
            <person name="Clum A."/>
            <person name="Lindquist E."/>
            <person name="Daum C."/>
            <person name="Ramamoorthy G.K."/>
            <person name="Gryganskyi A."/>
            <person name="Culley D."/>
            <person name="Magnuson J.K."/>
            <person name="James T.Y."/>
            <person name="O'Malley M.A."/>
            <person name="Stajich J.E."/>
            <person name="Spatafora J.W."/>
            <person name="Visel A."/>
            <person name="Grigoriev I.V."/>
        </authorList>
    </citation>
    <scope>NUCLEOTIDE SEQUENCE [LARGE SCALE GENOMIC DNA]</scope>
    <source>
        <strain evidence="2 3">PL171</strain>
    </source>
</reference>
<dbReference type="EMBL" id="MCFL01000032">
    <property type="protein sequence ID" value="ORZ33932.1"/>
    <property type="molecule type" value="Genomic_DNA"/>
</dbReference>
<name>A0A1Y2HLF8_9FUNG</name>
<feature type="region of interest" description="Disordered" evidence="1">
    <location>
        <begin position="124"/>
        <end position="185"/>
    </location>
</feature>
<accession>A0A1Y2HLF8</accession>
<protein>
    <submittedName>
        <fullName evidence="2">Uncharacterized protein</fullName>
    </submittedName>
</protein>
<organism evidence="2 3">
    <name type="scientific">Catenaria anguillulae PL171</name>
    <dbReference type="NCBI Taxonomy" id="765915"/>
    <lineage>
        <taxon>Eukaryota</taxon>
        <taxon>Fungi</taxon>
        <taxon>Fungi incertae sedis</taxon>
        <taxon>Blastocladiomycota</taxon>
        <taxon>Blastocladiomycetes</taxon>
        <taxon>Blastocladiales</taxon>
        <taxon>Catenariaceae</taxon>
        <taxon>Catenaria</taxon>
    </lineage>
</organism>
<sequence length="185" mass="18853">MDEYRRLKLSVDKKLKEQGVARASATDGGASRGTMKTLQRVPDPNHPHGPPGTNTAATPGNANILATGAITEGTTGTPNGTMLPVATAPTTTDVEGHAAAVATSLPSTLPRAPSALSDAQPHPVVLLQPHPPVAAGGPRRASIAIVTPDQQQQQQQHGTAHSTAAGQRSRIKIVDRNEGEGGAGA</sequence>
<evidence type="ECO:0000256" key="1">
    <source>
        <dbReference type="SAM" id="MobiDB-lite"/>
    </source>
</evidence>
<dbReference type="Proteomes" id="UP000193411">
    <property type="component" value="Unassembled WGS sequence"/>
</dbReference>
<proteinExistence type="predicted"/>
<gene>
    <name evidence="2" type="ORF">BCR44DRAFT_1437327</name>
</gene>
<evidence type="ECO:0000313" key="3">
    <source>
        <dbReference type="Proteomes" id="UP000193411"/>
    </source>
</evidence>
<feature type="compositionally biased region" description="Polar residues" evidence="1">
    <location>
        <begin position="157"/>
        <end position="166"/>
    </location>
</feature>